<dbReference type="InterPro" id="IPR025420">
    <property type="entry name" value="DUF4143"/>
</dbReference>
<feature type="domain" description="DUF4143" evidence="2">
    <location>
        <begin position="224"/>
        <end position="384"/>
    </location>
</feature>
<dbReference type="GO" id="GO:0005524">
    <property type="term" value="F:ATP binding"/>
    <property type="evidence" value="ECO:0007669"/>
    <property type="project" value="UniProtKB-KW"/>
</dbReference>
<gene>
    <name evidence="3" type="ORF">O0S09_07730</name>
</gene>
<dbReference type="PANTHER" id="PTHR33295:SF7">
    <property type="entry name" value="ATPASE"/>
    <property type="match status" value="1"/>
</dbReference>
<dbReference type="Pfam" id="PF13635">
    <property type="entry name" value="DUF4143"/>
    <property type="match status" value="1"/>
</dbReference>
<keyword evidence="3" id="KW-0067">ATP-binding</keyword>
<dbReference type="RefSeq" id="WP_268923396.1">
    <property type="nucleotide sequence ID" value="NZ_JAPTGC010000010.1"/>
</dbReference>
<dbReference type="InterPro" id="IPR041682">
    <property type="entry name" value="AAA_14"/>
</dbReference>
<evidence type="ECO:0000313" key="4">
    <source>
        <dbReference type="Proteomes" id="UP001141336"/>
    </source>
</evidence>
<comment type="caution">
    <text evidence="3">The sequence shown here is derived from an EMBL/GenBank/DDBJ whole genome shotgun (WGS) entry which is preliminary data.</text>
</comment>
<dbReference type="InterPro" id="IPR027417">
    <property type="entry name" value="P-loop_NTPase"/>
</dbReference>
<protein>
    <submittedName>
        <fullName evidence="3">ATP-binding protein</fullName>
    </submittedName>
</protein>
<evidence type="ECO:0000259" key="1">
    <source>
        <dbReference type="Pfam" id="PF13173"/>
    </source>
</evidence>
<sequence length="448" mass="49843">MQRQITQELLAWKDDPARKPLILKGVRQCGKTWLLKQFGKEHFTDTAYFNFEGNTPLHHVFAADLNPDRILIELGLLRGSPILPGTTLLIFDEIQFCPAALTSLKYFTENLPAQHIAGAGSLLGIALAGPLSFPVGKVRLLTLYPMNFPEFLKANGKDLLLSHLNTLPISGTVPQSILPELRALYRDYLITGGMPEAVLSWTTTHDISRVEDVHRQILQSYALDFAKHAPLKDLPKLNLIWDAIPQQLAKDNGKFVFSHVKSGARAKDLEDAVQWLIDAGLVYKVEKVERPGIPLSAYADATYFKLYLADVGLLRTLAGFPAEALLAGNPLTSHLRGALTENYVLTELIPQGVPRVCFWKSGNRAEVDFVVQEGANVVPVEVKAAENTRSKSLARYRELYAPEISVRMSLAEMQLRRDESGALFDLPLMLVWRLRDMAEELSPSASPN</sequence>
<proteinExistence type="predicted"/>
<dbReference type="Pfam" id="PF13173">
    <property type="entry name" value="AAA_14"/>
    <property type="match status" value="1"/>
</dbReference>
<organism evidence="3 4">
    <name type="scientific">Methanocorpusculum vombati</name>
    <dbReference type="NCBI Taxonomy" id="3002864"/>
    <lineage>
        <taxon>Archaea</taxon>
        <taxon>Methanobacteriati</taxon>
        <taxon>Methanobacteriota</taxon>
        <taxon>Stenosarchaea group</taxon>
        <taxon>Methanomicrobia</taxon>
        <taxon>Methanomicrobiales</taxon>
        <taxon>Methanocorpusculaceae</taxon>
        <taxon>Methanocorpusculum</taxon>
    </lineage>
</organism>
<keyword evidence="4" id="KW-1185">Reference proteome</keyword>
<dbReference type="PANTHER" id="PTHR33295">
    <property type="entry name" value="ATPASE"/>
    <property type="match status" value="1"/>
</dbReference>
<evidence type="ECO:0000259" key="2">
    <source>
        <dbReference type="Pfam" id="PF13635"/>
    </source>
</evidence>
<evidence type="ECO:0000313" key="3">
    <source>
        <dbReference type="EMBL" id="MCZ0863136.1"/>
    </source>
</evidence>
<accession>A0ABT4IN20</accession>
<keyword evidence="3" id="KW-0547">Nucleotide-binding</keyword>
<name>A0ABT4IN20_9EURY</name>
<dbReference type="SUPFAM" id="SSF52540">
    <property type="entry name" value="P-loop containing nucleoside triphosphate hydrolases"/>
    <property type="match status" value="1"/>
</dbReference>
<dbReference type="Proteomes" id="UP001141336">
    <property type="component" value="Unassembled WGS sequence"/>
</dbReference>
<dbReference type="EMBL" id="JAPTGC010000010">
    <property type="protein sequence ID" value="MCZ0863136.1"/>
    <property type="molecule type" value="Genomic_DNA"/>
</dbReference>
<feature type="domain" description="AAA" evidence="1">
    <location>
        <begin position="18"/>
        <end position="152"/>
    </location>
</feature>
<reference evidence="3" key="1">
    <citation type="submission" date="2022-12" db="EMBL/GenBank/DDBJ databases">
        <title>Isolation and characterisation of novel Methanocorpusculum spp. from native Australian herbivores indicates the genus is ancestrally host-associated.</title>
        <authorList>
            <person name="Volmer J.G."/>
            <person name="Soo R.M."/>
            <person name="Evans P.N."/>
            <person name="Hoedt E.C."/>
            <person name="Astorga Alsina A.L."/>
            <person name="Woodcroft B.J."/>
            <person name="Tyson G.W."/>
            <person name="Hugenholtz P."/>
            <person name="Morrison M."/>
        </authorList>
    </citation>
    <scope>NUCLEOTIDE SEQUENCE</scope>
    <source>
        <strain evidence="3">CW153</strain>
    </source>
</reference>